<dbReference type="Proteomes" id="UP000321118">
    <property type="component" value="Unassembled WGS sequence"/>
</dbReference>
<protein>
    <submittedName>
        <fullName evidence="6">Site-specific integrase</fullName>
    </submittedName>
</protein>
<accession>A0A510V3P9</accession>
<dbReference type="CDD" id="cd01189">
    <property type="entry name" value="INT_ICEBs1_C_like"/>
    <property type="match status" value="1"/>
</dbReference>
<dbReference type="PANTHER" id="PTHR30349:SF91">
    <property type="entry name" value="INTA PROTEIN"/>
    <property type="match status" value="1"/>
</dbReference>
<dbReference type="Gene3D" id="1.10.443.10">
    <property type="entry name" value="Intergrase catalytic core"/>
    <property type="match status" value="1"/>
</dbReference>
<reference evidence="6 7" key="1">
    <citation type="submission" date="2019-07" db="EMBL/GenBank/DDBJ databases">
        <title>Whole genome shotgun sequence of Cellulomonas xylanilytica NBRC 101102.</title>
        <authorList>
            <person name="Hosoyama A."/>
            <person name="Uohara A."/>
            <person name="Ohji S."/>
            <person name="Ichikawa N."/>
        </authorList>
    </citation>
    <scope>NUCLEOTIDE SEQUENCE [LARGE SCALE GENOMIC DNA]</scope>
    <source>
        <strain evidence="6 7">NBRC 101102</strain>
    </source>
</reference>
<evidence type="ECO:0000256" key="3">
    <source>
        <dbReference type="PROSITE-ProRule" id="PRU01248"/>
    </source>
</evidence>
<evidence type="ECO:0000259" key="4">
    <source>
        <dbReference type="PROSITE" id="PS51898"/>
    </source>
</evidence>
<evidence type="ECO:0000256" key="1">
    <source>
        <dbReference type="ARBA" id="ARBA00023125"/>
    </source>
</evidence>
<evidence type="ECO:0000256" key="2">
    <source>
        <dbReference type="ARBA" id="ARBA00023172"/>
    </source>
</evidence>
<dbReference type="AlphaFoldDB" id="A0A510V3P9"/>
<name>A0A510V3P9_9CELL</name>
<evidence type="ECO:0000313" key="6">
    <source>
        <dbReference type="EMBL" id="GEK19920.1"/>
    </source>
</evidence>
<dbReference type="EMBL" id="BJUB01000001">
    <property type="protein sequence ID" value="GEK19920.1"/>
    <property type="molecule type" value="Genomic_DNA"/>
</dbReference>
<keyword evidence="7" id="KW-1185">Reference proteome</keyword>
<gene>
    <name evidence="6" type="ORF">CXY01_04400</name>
</gene>
<dbReference type="InterPro" id="IPR050090">
    <property type="entry name" value="Tyrosine_recombinase_XerCD"/>
</dbReference>
<feature type="domain" description="Core-binding (CB)" evidence="5">
    <location>
        <begin position="69"/>
        <end position="169"/>
    </location>
</feature>
<dbReference type="InterPro" id="IPR044068">
    <property type="entry name" value="CB"/>
</dbReference>
<keyword evidence="2" id="KW-0233">DNA recombination</keyword>
<dbReference type="PROSITE" id="PS51898">
    <property type="entry name" value="TYR_RECOMBINASE"/>
    <property type="match status" value="1"/>
</dbReference>
<proteinExistence type="predicted"/>
<dbReference type="InterPro" id="IPR013762">
    <property type="entry name" value="Integrase-like_cat_sf"/>
</dbReference>
<keyword evidence="1 3" id="KW-0238">DNA-binding</keyword>
<dbReference type="GO" id="GO:0003677">
    <property type="term" value="F:DNA binding"/>
    <property type="evidence" value="ECO:0007669"/>
    <property type="project" value="UniProtKB-UniRule"/>
</dbReference>
<dbReference type="PANTHER" id="PTHR30349">
    <property type="entry name" value="PHAGE INTEGRASE-RELATED"/>
    <property type="match status" value="1"/>
</dbReference>
<evidence type="ECO:0000313" key="7">
    <source>
        <dbReference type="Proteomes" id="UP000321118"/>
    </source>
</evidence>
<dbReference type="InterPro" id="IPR011010">
    <property type="entry name" value="DNA_brk_join_enz"/>
</dbReference>
<comment type="caution">
    <text evidence="6">The sequence shown here is derived from an EMBL/GenBank/DDBJ whole genome shotgun (WGS) entry which is preliminary data.</text>
</comment>
<sequence length="408" mass="44708">MAKRANNEGSVYRRASDGKYVAALSVRDPETGQLVRTTFYASTRADARRKLREATNRVAEGAPPKDASILVGDWLRTWRETTLEVSARKQSTKDLYRYLIDGHLVTAPIGRRRLDQVRPADVEALILHLRAKVKAPHRQRPGSDTQRALSDATVQRIFSVLRLALDGAVRDGHIARNPAALVKQPGVERHEARFLSTLEVTALLGAAAGSRYGPVLSFIAQTGVRKGEALALRWADIDPSARVIRIRATLTRVDGEWGPTSPKTTKSRRLLPVTPAVHRLLLEVQEAQAVQREHAGNLWQESDFVFTSPTGRPLDPRNVLRALSTASTAAGIPNVTVHTLRHSAATAMLEAGIHIKAVSELLGHSDIRITGDVYGHVSTEVARSAMEALSQLIDPQPVDDLVRRDSGN</sequence>
<dbReference type="OrthoDB" id="1822491at2"/>
<dbReference type="InterPro" id="IPR010998">
    <property type="entry name" value="Integrase_recombinase_N"/>
</dbReference>
<dbReference type="SUPFAM" id="SSF56349">
    <property type="entry name" value="DNA breaking-rejoining enzymes"/>
    <property type="match status" value="1"/>
</dbReference>
<organism evidence="6 7">
    <name type="scientific">Cellulomonas xylanilytica</name>
    <dbReference type="NCBI Taxonomy" id="233583"/>
    <lineage>
        <taxon>Bacteria</taxon>
        <taxon>Bacillati</taxon>
        <taxon>Actinomycetota</taxon>
        <taxon>Actinomycetes</taxon>
        <taxon>Micrococcales</taxon>
        <taxon>Cellulomonadaceae</taxon>
        <taxon>Cellulomonas</taxon>
    </lineage>
</organism>
<dbReference type="Gene3D" id="1.10.150.130">
    <property type="match status" value="1"/>
</dbReference>
<dbReference type="InterPro" id="IPR002104">
    <property type="entry name" value="Integrase_catalytic"/>
</dbReference>
<dbReference type="RefSeq" id="WP_146925402.1">
    <property type="nucleotide sequence ID" value="NZ_BJUB01000001.1"/>
</dbReference>
<dbReference type="Pfam" id="PF00589">
    <property type="entry name" value="Phage_integrase"/>
    <property type="match status" value="1"/>
</dbReference>
<evidence type="ECO:0000259" key="5">
    <source>
        <dbReference type="PROSITE" id="PS51900"/>
    </source>
</evidence>
<dbReference type="PROSITE" id="PS51900">
    <property type="entry name" value="CB"/>
    <property type="match status" value="1"/>
</dbReference>
<dbReference type="GO" id="GO:0015074">
    <property type="term" value="P:DNA integration"/>
    <property type="evidence" value="ECO:0007669"/>
    <property type="project" value="InterPro"/>
</dbReference>
<dbReference type="GO" id="GO:0006310">
    <property type="term" value="P:DNA recombination"/>
    <property type="evidence" value="ECO:0007669"/>
    <property type="project" value="UniProtKB-KW"/>
</dbReference>
<feature type="domain" description="Tyr recombinase" evidence="4">
    <location>
        <begin position="190"/>
        <end position="387"/>
    </location>
</feature>